<feature type="domain" description="O-acyltransferase WSD1-like N-terminal" evidence="7">
    <location>
        <begin position="14"/>
        <end position="98"/>
    </location>
</feature>
<evidence type="ECO:0000256" key="3">
    <source>
        <dbReference type="ARBA" id="ARBA00013244"/>
    </source>
</evidence>
<dbReference type="GO" id="GO:0019432">
    <property type="term" value="P:triglyceride biosynthetic process"/>
    <property type="evidence" value="ECO:0007669"/>
    <property type="project" value="UniProtKB-UniPathway"/>
</dbReference>
<reference evidence="8 9" key="1">
    <citation type="journal article" date="2018" name="Nat. Genet.">
        <title>The Rosa genome provides new insights in the design of modern roses.</title>
        <authorList>
            <person name="Bendahmane M."/>
        </authorList>
    </citation>
    <scope>NUCLEOTIDE SEQUENCE [LARGE SCALE GENOMIC DNA]</scope>
    <source>
        <strain evidence="9">cv. Old Blush</strain>
    </source>
</reference>
<comment type="pathway">
    <text evidence="1">Glycerolipid metabolism; triacylglycerol biosynthesis.</text>
</comment>
<dbReference type="PANTHER" id="PTHR31650:SF1">
    <property type="entry name" value="WAX ESTER SYNTHASE_DIACYLGLYCEROL ACYLTRANSFERASE 4-RELATED"/>
    <property type="match status" value="1"/>
</dbReference>
<evidence type="ECO:0000256" key="1">
    <source>
        <dbReference type="ARBA" id="ARBA00004771"/>
    </source>
</evidence>
<protein>
    <recommendedName>
        <fullName evidence="3">diacylglycerol O-acyltransferase</fullName>
        <ecNumber evidence="3">2.3.1.20</ecNumber>
    </recommendedName>
</protein>
<dbReference type="Pfam" id="PF03007">
    <property type="entry name" value="WS_DGAT_cat"/>
    <property type="match status" value="1"/>
</dbReference>
<name>A0A2P6PA56_ROSCH</name>
<evidence type="ECO:0000259" key="7">
    <source>
        <dbReference type="Pfam" id="PF03007"/>
    </source>
</evidence>
<evidence type="ECO:0000256" key="5">
    <source>
        <dbReference type="ARBA" id="ARBA00023315"/>
    </source>
</evidence>
<proteinExistence type="predicted"/>
<dbReference type="Gramene" id="PRQ18808">
    <property type="protein sequence ID" value="PRQ18808"/>
    <property type="gene ID" value="RchiOBHm_Chr7g0210181"/>
</dbReference>
<keyword evidence="5 8" id="KW-0012">Acyltransferase</keyword>
<dbReference type="EMBL" id="PDCK01000045">
    <property type="protein sequence ID" value="PRQ18808.1"/>
    <property type="molecule type" value="Genomic_DNA"/>
</dbReference>
<dbReference type="InterPro" id="IPR045034">
    <property type="entry name" value="O-acyltransferase_WSD1-like"/>
</dbReference>
<dbReference type="Proteomes" id="UP000238479">
    <property type="component" value="Chromosome 7"/>
</dbReference>
<dbReference type="Gene3D" id="3.30.559.10">
    <property type="entry name" value="Chloramphenicol acetyltransferase-like domain"/>
    <property type="match status" value="1"/>
</dbReference>
<dbReference type="InterPro" id="IPR023213">
    <property type="entry name" value="CAT-like_dom_sf"/>
</dbReference>
<dbReference type="GO" id="GO:0005886">
    <property type="term" value="C:plasma membrane"/>
    <property type="evidence" value="ECO:0007669"/>
    <property type="project" value="TreeGrafter"/>
</dbReference>
<dbReference type="InterPro" id="IPR004255">
    <property type="entry name" value="O-acyltransferase_WSD1_N"/>
</dbReference>
<comment type="caution">
    <text evidence="8">The sequence shown here is derived from an EMBL/GenBank/DDBJ whole genome shotgun (WGS) entry which is preliminary data.</text>
</comment>
<gene>
    <name evidence="8" type="ORF">RchiOBHm_Chr7g0210181</name>
</gene>
<dbReference type="AlphaFoldDB" id="A0A2P6PA56"/>
<dbReference type="SUPFAM" id="SSF52777">
    <property type="entry name" value="CoA-dependent acyltransferases"/>
    <property type="match status" value="1"/>
</dbReference>
<comment type="pathway">
    <text evidence="2">Lipid metabolism.</text>
</comment>
<accession>A0A2P6PA56</accession>
<keyword evidence="9" id="KW-1185">Reference proteome</keyword>
<dbReference type="STRING" id="74649.A0A2P6PA56"/>
<evidence type="ECO:0000256" key="4">
    <source>
        <dbReference type="ARBA" id="ARBA00022679"/>
    </source>
</evidence>
<keyword evidence="4 8" id="KW-0808">Transferase</keyword>
<evidence type="ECO:0000313" key="9">
    <source>
        <dbReference type="Proteomes" id="UP000238479"/>
    </source>
</evidence>
<sequence>MLLQGLGCSEKKRWERVSVKIEDHVIVPDLDSEMKHAEQFVDQYISNLTTSPLDLSKPLWEVHILNVKTSDAEAVAVIRIHHSMGDGASLMSLLLACARKTSGSLMHCLLFQPRGNRRIVLQTINDVILGVTQAGFSRYLNSRYGKFSKCALNHFSLTVAECSFPRFLCHLLIQTH</sequence>
<dbReference type="PANTHER" id="PTHR31650">
    <property type="entry name" value="O-ACYLTRANSFERASE (WSD1-LIKE) FAMILY PROTEIN"/>
    <property type="match status" value="1"/>
</dbReference>
<comment type="catalytic activity">
    <reaction evidence="6">
        <text>an acyl-CoA + a 1,2-diacyl-sn-glycerol = a triacyl-sn-glycerol + CoA</text>
        <dbReference type="Rhea" id="RHEA:10868"/>
        <dbReference type="ChEBI" id="CHEBI:17815"/>
        <dbReference type="ChEBI" id="CHEBI:57287"/>
        <dbReference type="ChEBI" id="CHEBI:58342"/>
        <dbReference type="ChEBI" id="CHEBI:64615"/>
        <dbReference type="EC" id="2.3.1.20"/>
    </reaction>
</comment>
<organism evidence="8 9">
    <name type="scientific">Rosa chinensis</name>
    <name type="common">China rose</name>
    <dbReference type="NCBI Taxonomy" id="74649"/>
    <lineage>
        <taxon>Eukaryota</taxon>
        <taxon>Viridiplantae</taxon>
        <taxon>Streptophyta</taxon>
        <taxon>Embryophyta</taxon>
        <taxon>Tracheophyta</taxon>
        <taxon>Spermatophyta</taxon>
        <taxon>Magnoliopsida</taxon>
        <taxon>eudicotyledons</taxon>
        <taxon>Gunneridae</taxon>
        <taxon>Pentapetalae</taxon>
        <taxon>rosids</taxon>
        <taxon>fabids</taxon>
        <taxon>Rosales</taxon>
        <taxon>Rosaceae</taxon>
        <taxon>Rosoideae</taxon>
        <taxon>Rosoideae incertae sedis</taxon>
        <taxon>Rosa</taxon>
    </lineage>
</organism>
<dbReference type="GO" id="GO:0004144">
    <property type="term" value="F:diacylglycerol O-acyltransferase activity"/>
    <property type="evidence" value="ECO:0007669"/>
    <property type="project" value="UniProtKB-EC"/>
</dbReference>
<evidence type="ECO:0000256" key="2">
    <source>
        <dbReference type="ARBA" id="ARBA00005189"/>
    </source>
</evidence>
<dbReference type="EC" id="2.3.1.20" evidence="3"/>
<evidence type="ECO:0000256" key="6">
    <source>
        <dbReference type="ARBA" id="ARBA00048109"/>
    </source>
</evidence>
<dbReference type="UniPathway" id="UPA00282"/>
<evidence type="ECO:0000313" key="8">
    <source>
        <dbReference type="EMBL" id="PRQ18808.1"/>
    </source>
</evidence>